<gene>
    <name evidence="3" type="ORF">DFH05DRAFT_1138444</name>
</gene>
<reference evidence="3 4" key="1">
    <citation type="journal article" date="2023" name="Proc. Natl. Acad. Sci. U.S.A.">
        <title>A global phylogenomic analysis of the shiitake genus Lentinula.</title>
        <authorList>
            <person name="Sierra-Patev S."/>
            <person name="Min B."/>
            <person name="Naranjo-Ortiz M."/>
            <person name="Looney B."/>
            <person name="Konkel Z."/>
            <person name="Slot J.C."/>
            <person name="Sakamoto Y."/>
            <person name="Steenwyk J.L."/>
            <person name="Rokas A."/>
            <person name="Carro J."/>
            <person name="Camarero S."/>
            <person name="Ferreira P."/>
            <person name="Molpeceres G."/>
            <person name="Ruiz-Duenas F.J."/>
            <person name="Serrano A."/>
            <person name="Henrissat B."/>
            <person name="Drula E."/>
            <person name="Hughes K.W."/>
            <person name="Mata J.L."/>
            <person name="Ishikawa N.K."/>
            <person name="Vargas-Isla R."/>
            <person name="Ushijima S."/>
            <person name="Smith C.A."/>
            <person name="Donoghue J."/>
            <person name="Ahrendt S."/>
            <person name="Andreopoulos W."/>
            <person name="He G."/>
            <person name="LaButti K."/>
            <person name="Lipzen A."/>
            <person name="Ng V."/>
            <person name="Riley R."/>
            <person name="Sandor L."/>
            <person name="Barry K."/>
            <person name="Martinez A.T."/>
            <person name="Xiao Y."/>
            <person name="Gibbons J.G."/>
            <person name="Terashima K."/>
            <person name="Grigoriev I.V."/>
            <person name="Hibbett D."/>
        </authorList>
    </citation>
    <scope>NUCLEOTIDE SEQUENCE [LARGE SCALE GENOMIC DNA]</scope>
    <source>
        <strain evidence="3 4">TFB7810</strain>
    </source>
</reference>
<comment type="caution">
    <text evidence="3">The sequence shown here is derived from an EMBL/GenBank/DDBJ whole genome shotgun (WGS) entry which is preliminary data.</text>
</comment>
<dbReference type="EMBL" id="JANVFU010000007">
    <property type="protein sequence ID" value="KAJ3743994.1"/>
    <property type="molecule type" value="Genomic_DNA"/>
</dbReference>
<dbReference type="InterPro" id="IPR036047">
    <property type="entry name" value="F-box-like_dom_sf"/>
</dbReference>
<evidence type="ECO:0000313" key="4">
    <source>
        <dbReference type="Proteomes" id="UP001142393"/>
    </source>
</evidence>
<dbReference type="InterPro" id="IPR032675">
    <property type="entry name" value="LRR_dom_sf"/>
</dbReference>
<accession>A0A9W8NZS1</accession>
<dbReference type="CDD" id="cd09917">
    <property type="entry name" value="F-box_SF"/>
    <property type="match status" value="1"/>
</dbReference>
<protein>
    <recommendedName>
        <fullName evidence="2">F-box domain-containing protein</fullName>
    </recommendedName>
</protein>
<feature type="compositionally biased region" description="Low complexity" evidence="1">
    <location>
        <begin position="529"/>
        <end position="538"/>
    </location>
</feature>
<dbReference type="Proteomes" id="UP001142393">
    <property type="component" value="Unassembled WGS sequence"/>
</dbReference>
<evidence type="ECO:0000313" key="3">
    <source>
        <dbReference type="EMBL" id="KAJ3743994.1"/>
    </source>
</evidence>
<feature type="region of interest" description="Disordered" evidence="1">
    <location>
        <begin position="529"/>
        <end position="553"/>
    </location>
</feature>
<dbReference type="InterPro" id="IPR001810">
    <property type="entry name" value="F-box_dom"/>
</dbReference>
<dbReference type="AlphaFoldDB" id="A0A9W8NZS1"/>
<evidence type="ECO:0000259" key="2">
    <source>
        <dbReference type="Pfam" id="PF12937"/>
    </source>
</evidence>
<dbReference type="Pfam" id="PF12937">
    <property type="entry name" value="F-box-like"/>
    <property type="match status" value="1"/>
</dbReference>
<dbReference type="Gene3D" id="3.80.10.10">
    <property type="entry name" value="Ribonuclease Inhibitor"/>
    <property type="match status" value="1"/>
</dbReference>
<evidence type="ECO:0000256" key="1">
    <source>
        <dbReference type="SAM" id="MobiDB-lite"/>
    </source>
</evidence>
<organism evidence="3 4">
    <name type="scientific">Lentinula detonsa</name>
    <dbReference type="NCBI Taxonomy" id="2804962"/>
    <lineage>
        <taxon>Eukaryota</taxon>
        <taxon>Fungi</taxon>
        <taxon>Dikarya</taxon>
        <taxon>Basidiomycota</taxon>
        <taxon>Agaricomycotina</taxon>
        <taxon>Agaricomycetes</taxon>
        <taxon>Agaricomycetidae</taxon>
        <taxon>Agaricales</taxon>
        <taxon>Marasmiineae</taxon>
        <taxon>Omphalotaceae</taxon>
        <taxon>Lentinula</taxon>
    </lineage>
</organism>
<proteinExistence type="predicted"/>
<feature type="domain" description="F-box" evidence="2">
    <location>
        <begin position="8"/>
        <end position="52"/>
    </location>
</feature>
<sequence length="710" mass="80176">MEEPVWSLEDLPYDLAGEIFSHLQSPADLLHVAQASKSLFYIAIRLLYRNIHYETASQFFHNLPFWQSGIVLNVAEVPRSVVIGRELGQSLCLEPRTDTLPRPPRPLLSLPGVDAYDPDEESFPPTFTPLRELLLSFSRLEKLIFQQARILPEFHYFLGQLPDTIRSLVFERCSFLSRSVLPIEVPINLKKLPIKELCLTGTHAGRLPGNFQIPNNVIFNVQTLLASATTSTHDERPVFLDMYHILLRSPDIKSLCLDWNLACAGRFIRHPHLPTPAFARLNHLEVRFGVRNHAMWNAETNSAETKLFLMTAFARLLAPCDSLTELVLFGYIPGLGGNGSERPVLPALKSYTGPIDFLKSSLRRCEMLEKLIFPDTIKDIDAAMLRALPFNASESVHYLDITVEKWDSEVLYAVSMELPSLRVLKIKYELGYPDEDMLISFGPEFLSRLPNLTVFHLYRPDEEYDELRYLGIYSKLSKFANPSPYARTSLKPKPSYNVSHRSGWNSVMANHLNVDTHIGSNLTLASTATASPNTASTSVNHTPGQNSNNSSAIGIASTNQSLSTNTAGPSLYSDVTQTHTGFSQTHTPNQFATFSQHDFVSHFLPGHRWRCTCRYRTSRALPKVPALDLGPCGLPDAHENMASWEKYAPGLREVRLVDAFVWRRAGVGDEWCRRNLKETPVEEEEDIQDHHCCKCSSARFMDDDEDEMFV</sequence>
<dbReference type="SUPFAM" id="SSF81383">
    <property type="entry name" value="F-box domain"/>
    <property type="match status" value="1"/>
</dbReference>
<keyword evidence="4" id="KW-1185">Reference proteome</keyword>
<dbReference type="SUPFAM" id="SSF52047">
    <property type="entry name" value="RNI-like"/>
    <property type="match status" value="1"/>
</dbReference>
<name>A0A9W8NZS1_9AGAR</name>